<evidence type="ECO:0000313" key="2">
    <source>
        <dbReference type="Proteomes" id="UP001199260"/>
    </source>
</evidence>
<evidence type="ECO:0000313" key="1">
    <source>
        <dbReference type="EMBL" id="MCD2165575.1"/>
    </source>
</evidence>
<protein>
    <submittedName>
        <fullName evidence="1">Excisionase</fullName>
    </submittedName>
</protein>
<reference evidence="1 2" key="1">
    <citation type="submission" date="2021-11" db="EMBL/GenBank/DDBJ databases">
        <title>Genome sequence.</title>
        <authorList>
            <person name="Sun Q."/>
        </authorList>
    </citation>
    <scope>NUCLEOTIDE SEQUENCE [LARGE SCALE GENOMIC DNA]</scope>
    <source>
        <strain evidence="1 2">KCTC 12005</strain>
    </source>
</reference>
<comment type="caution">
    <text evidence="1">The sequence shown here is derived from an EMBL/GenBank/DDBJ whole genome shotgun (WGS) entry which is preliminary data.</text>
</comment>
<dbReference type="Proteomes" id="UP001199260">
    <property type="component" value="Unassembled WGS sequence"/>
</dbReference>
<accession>A0AAW4XVL6</accession>
<organism evidence="1 2">
    <name type="scientific">Comamonas koreensis</name>
    <dbReference type="NCBI Taxonomy" id="160825"/>
    <lineage>
        <taxon>Bacteria</taxon>
        <taxon>Pseudomonadati</taxon>
        <taxon>Pseudomonadota</taxon>
        <taxon>Betaproteobacteria</taxon>
        <taxon>Burkholderiales</taxon>
        <taxon>Comamonadaceae</taxon>
        <taxon>Comamonas</taxon>
    </lineage>
</organism>
<dbReference type="AlphaFoldDB" id="A0AAW4XVL6"/>
<proteinExistence type="predicted"/>
<name>A0AAW4XVL6_9BURK</name>
<gene>
    <name evidence="1" type="ORF">LPW39_10550</name>
</gene>
<dbReference type="EMBL" id="JAJNCT010000010">
    <property type="protein sequence ID" value="MCD2165575.1"/>
    <property type="molecule type" value="Genomic_DNA"/>
</dbReference>
<keyword evidence="2" id="KW-1185">Reference proteome</keyword>
<dbReference type="RefSeq" id="WP_230774383.1">
    <property type="nucleotide sequence ID" value="NZ_JAJNCT010000010.1"/>
</dbReference>
<sequence length="74" mass="8340">MATTKAERPIVNAARFVTVELASAMTGLSAAAIRKRIERGVWLQDKEWRRGPDDRVWIDTKGIEAWVLQKSGMV</sequence>